<dbReference type="OrthoDB" id="1696744at2759"/>
<dbReference type="Proteomes" id="UP000585474">
    <property type="component" value="Unassembled WGS sequence"/>
</dbReference>
<evidence type="ECO:0000256" key="2">
    <source>
        <dbReference type="ARBA" id="ARBA00004123"/>
    </source>
</evidence>
<comment type="caution">
    <text evidence="10">The sequence shown here is derived from an EMBL/GenBank/DDBJ whole genome shotgun (WGS) entry which is preliminary data.</text>
</comment>
<proteinExistence type="inferred from homology"/>
<dbReference type="EMBL" id="BJWL01000006">
    <property type="protein sequence ID" value="GFY88820.1"/>
    <property type="molecule type" value="Genomic_DNA"/>
</dbReference>
<feature type="domain" description="DDE Tnp4" evidence="9">
    <location>
        <begin position="198"/>
        <end position="360"/>
    </location>
</feature>
<keyword evidence="4" id="KW-0540">Nuclease</keyword>
<evidence type="ECO:0000313" key="10">
    <source>
        <dbReference type="EMBL" id="GFY88820.1"/>
    </source>
</evidence>
<dbReference type="PANTHER" id="PTHR22930:SF221">
    <property type="entry name" value="NUCLEASE HARBI1"/>
    <property type="match status" value="1"/>
</dbReference>
<reference evidence="10 11" key="1">
    <citation type="submission" date="2019-07" db="EMBL/GenBank/DDBJ databases">
        <title>De Novo Assembly of kiwifruit Actinidia rufa.</title>
        <authorList>
            <person name="Sugita-Konishi S."/>
            <person name="Sato K."/>
            <person name="Mori E."/>
            <person name="Abe Y."/>
            <person name="Kisaki G."/>
            <person name="Hamano K."/>
            <person name="Suezawa K."/>
            <person name="Otani M."/>
            <person name="Fukuda T."/>
            <person name="Manabe T."/>
            <person name="Gomi K."/>
            <person name="Tabuchi M."/>
            <person name="Akimitsu K."/>
            <person name="Kataoka I."/>
        </authorList>
    </citation>
    <scope>NUCLEOTIDE SEQUENCE [LARGE SCALE GENOMIC DNA]</scope>
    <source>
        <strain evidence="11">cv. Fuchu</strain>
    </source>
</reference>
<feature type="compositionally biased region" description="Low complexity" evidence="8">
    <location>
        <begin position="390"/>
        <end position="413"/>
    </location>
</feature>
<feature type="region of interest" description="Disordered" evidence="8">
    <location>
        <begin position="386"/>
        <end position="433"/>
    </location>
</feature>
<evidence type="ECO:0000259" key="9">
    <source>
        <dbReference type="Pfam" id="PF13359"/>
    </source>
</evidence>
<dbReference type="AlphaFoldDB" id="A0A7J0ER97"/>
<evidence type="ECO:0000256" key="4">
    <source>
        <dbReference type="ARBA" id="ARBA00022722"/>
    </source>
</evidence>
<gene>
    <name evidence="10" type="ORF">Acr_06g0007600</name>
</gene>
<dbReference type="GO" id="GO:0005634">
    <property type="term" value="C:nucleus"/>
    <property type="evidence" value="ECO:0007669"/>
    <property type="project" value="UniProtKB-SubCell"/>
</dbReference>
<comment type="similarity">
    <text evidence="3">Belongs to the HARBI1 family.</text>
</comment>
<keyword evidence="11" id="KW-1185">Reference proteome</keyword>
<keyword evidence="7" id="KW-0539">Nucleus</keyword>
<dbReference type="Pfam" id="PF13359">
    <property type="entry name" value="DDE_Tnp_4"/>
    <property type="match status" value="1"/>
</dbReference>
<sequence>MLDRLSTEAGVRDDWMSWGSSPSCSCALRAYVWVCAYCRCLSSHFLLLPVVDAQKQVLDVVLSSKILLLLVDDAQKQVLLDKNCGKFRGKTLEHSDLMEQVFGGMTATGRTQWTPGEDLQSMALIDESSQGQIQDFKGAIAPPGIWLHPPLRVVKVLMRHRLMSLGLVPVGKEERPVGRQNGVSEEPIDLHKDCIGAIDGIHVEARLPPEKAVPYFGRKGRDTQNIMAACDFDMCFTFVSAGWEDSMHDTRIFYIVVLDTSKNFPYPQGDKYYLVDAGYPNRKGFLAPYKGERYHQAEFQRGEPPSNANEQFNKVHSSLRSVIERSFGVWKNRWAILRSIPQFFMSTQTAIVGGSMAIYNFIRRNSDRDPYFDRIEDMEEFYLSEITNDGSGSSSSGSSSCASSMPGDDGSMSDQRDCIRQKVVRQAARQSGR</sequence>
<evidence type="ECO:0000256" key="5">
    <source>
        <dbReference type="ARBA" id="ARBA00022723"/>
    </source>
</evidence>
<dbReference type="GO" id="GO:0016787">
    <property type="term" value="F:hydrolase activity"/>
    <property type="evidence" value="ECO:0007669"/>
    <property type="project" value="UniProtKB-KW"/>
</dbReference>
<evidence type="ECO:0000256" key="6">
    <source>
        <dbReference type="ARBA" id="ARBA00022801"/>
    </source>
</evidence>
<protein>
    <recommendedName>
        <fullName evidence="9">DDE Tnp4 domain-containing protein</fullName>
    </recommendedName>
</protein>
<evidence type="ECO:0000313" key="11">
    <source>
        <dbReference type="Proteomes" id="UP000585474"/>
    </source>
</evidence>
<comment type="cofactor">
    <cofactor evidence="1">
        <name>a divalent metal cation</name>
        <dbReference type="ChEBI" id="CHEBI:60240"/>
    </cofactor>
</comment>
<evidence type="ECO:0000256" key="1">
    <source>
        <dbReference type="ARBA" id="ARBA00001968"/>
    </source>
</evidence>
<dbReference type="InterPro" id="IPR045249">
    <property type="entry name" value="HARBI1-like"/>
</dbReference>
<evidence type="ECO:0000256" key="7">
    <source>
        <dbReference type="ARBA" id="ARBA00023242"/>
    </source>
</evidence>
<dbReference type="PANTHER" id="PTHR22930">
    <property type="match status" value="1"/>
</dbReference>
<dbReference type="GO" id="GO:0046872">
    <property type="term" value="F:metal ion binding"/>
    <property type="evidence" value="ECO:0007669"/>
    <property type="project" value="UniProtKB-KW"/>
</dbReference>
<evidence type="ECO:0000256" key="8">
    <source>
        <dbReference type="SAM" id="MobiDB-lite"/>
    </source>
</evidence>
<keyword evidence="6" id="KW-0378">Hydrolase</keyword>
<accession>A0A7J0ER97</accession>
<keyword evidence="5" id="KW-0479">Metal-binding</keyword>
<dbReference type="GO" id="GO:0004518">
    <property type="term" value="F:nuclease activity"/>
    <property type="evidence" value="ECO:0007669"/>
    <property type="project" value="UniProtKB-KW"/>
</dbReference>
<dbReference type="InterPro" id="IPR027806">
    <property type="entry name" value="HARBI1_dom"/>
</dbReference>
<evidence type="ECO:0000256" key="3">
    <source>
        <dbReference type="ARBA" id="ARBA00006958"/>
    </source>
</evidence>
<organism evidence="10 11">
    <name type="scientific">Actinidia rufa</name>
    <dbReference type="NCBI Taxonomy" id="165716"/>
    <lineage>
        <taxon>Eukaryota</taxon>
        <taxon>Viridiplantae</taxon>
        <taxon>Streptophyta</taxon>
        <taxon>Embryophyta</taxon>
        <taxon>Tracheophyta</taxon>
        <taxon>Spermatophyta</taxon>
        <taxon>Magnoliopsida</taxon>
        <taxon>eudicotyledons</taxon>
        <taxon>Gunneridae</taxon>
        <taxon>Pentapetalae</taxon>
        <taxon>asterids</taxon>
        <taxon>Ericales</taxon>
        <taxon>Actinidiaceae</taxon>
        <taxon>Actinidia</taxon>
    </lineage>
</organism>
<comment type="subcellular location">
    <subcellularLocation>
        <location evidence="2">Nucleus</location>
    </subcellularLocation>
</comment>
<name>A0A7J0ER97_9ERIC</name>